<keyword evidence="9" id="KW-1185">Reference proteome</keyword>
<dbReference type="Proteomes" id="UP001469365">
    <property type="component" value="Unassembled WGS sequence"/>
</dbReference>
<gene>
    <name evidence="8" type="primary">shc</name>
    <name evidence="8" type="ORF">WMW72_16410</name>
</gene>
<dbReference type="SUPFAM" id="SSF48239">
    <property type="entry name" value="Terpenoid cyclases/Protein prenyltransferases"/>
    <property type="match status" value="2"/>
</dbReference>
<dbReference type="InterPro" id="IPR006400">
    <property type="entry name" value="Hopene-cyclase"/>
</dbReference>
<dbReference type="EMBL" id="JBBPCC010000010">
    <property type="protein sequence ID" value="MEK8129489.1"/>
    <property type="molecule type" value="Genomic_DNA"/>
</dbReference>
<feature type="region of interest" description="Disordered" evidence="5">
    <location>
        <begin position="196"/>
        <end position="216"/>
    </location>
</feature>
<dbReference type="Pfam" id="PF13249">
    <property type="entry name" value="SQHop_cyclase_N"/>
    <property type="match status" value="1"/>
</dbReference>
<name>A0ABU9DKU8_9BACL</name>
<dbReference type="Gene3D" id="1.50.10.20">
    <property type="match status" value="2"/>
</dbReference>
<dbReference type="InterPro" id="IPR018333">
    <property type="entry name" value="Squalene_cyclase"/>
</dbReference>
<dbReference type="InterPro" id="IPR032696">
    <property type="entry name" value="SQ_cyclase_C"/>
</dbReference>
<organism evidence="8 9">
    <name type="scientific">Paenibacillus filicis</name>
    <dbReference type="NCBI Taxonomy" id="669464"/>
    <lineage>
        <taxon>Bacteria</taxon>
        <taxon>Bacillati</taxon>
        <taxon>Bacillota</taxon>
        <taxon>Bacilli</taxon>
        <taxon>Bacillales</taxon>
        <taxon>Paenibacillaceae</taxon>
        <taxon>Paenibacillus</taxon>
    </lineage>
</organism>
<sequence length="634" mass="70350">MSTWNEAAEALRLLTDQLTGWQHEDGSWRFCFENGTSTDAYMILVLRTLELPYEALIRSLHDRLAALQQDNGAWKVYPDEDEGNLAATVDAYYAMLYSGHSRREDEAMRKAEAFIASKGGIKQAESVLTKVFLASTGSYPWPVTLIIPLETLLLPLSSPVNMFDFSGYARVHMIPILVMANRRFVIRTKDTPDLSHLTGTGKTVKRMDRPQPGPASARGLQQLLDEVHGGIRQLAGLPGLLRQKATARAEQFMLERIEPDGTLYSYATSTLLMIMALLALGYDKHHPVLMSAIDGLVSMLWKVDGHLHQQNSPSMIWDTALLSAGLQQAGISPDSGVIRRANDYLRGMQHPTEGDWALHMKNPIPGGWGFSESNTRNPDVDDTTAALRALRPAAGLKSSDRDAWNRGLNWVLSMQNKDGGWPAFERGVTNELLALLPIDGAASAAIDPSTADLTGRTLEFLGATAGLGTKHPFVRRGVEWLEQHQEPDGSWYGRWGICCIYGTWAALTGMMAVGVVPEHPHVDKAVRWLLDIQNKDGGWGESCASDHKKRYIPLGASTPSQTAWALDALIAVHPAPIPAIEQGMRKLIAQLQEDDETTRYPTGSGLPGFFYSHYHSYRYIWPLFALSHYHRKYR</sequence>
<dbReference type="SFLD" id="SFLDG01016">
    <property type="entry name" value="Prenyltransferase_Like_2"/>
    <property type="match status" value="1"/>
</dbReference>
<dbReference type="InterPro" id="IPR032697">
    <property type="entry name" value="SQ_cyclase_N"/>
</dbReference>
<comment type="similarity">
    <text evidence="2">Belongs to the terpene cyclase/mutase family.</text>
</comment>
<evidence type="ECO:0000313" key="8">
    <source>
        <dbReference type="EMBL" id="MEK8129489.1"/>
    </source>
</evidence>
<comment type="caution">
    <text evidence="8">The sequence shown here is derived from an EMBL/GenBank/DDBJ whole genome shotgun (WGS) entry which is preliminary data.</text>
</comment>
<dbReference type="PANTHER" id="PTHR11764">
    <property type="entry name" value="TERPENE CYCLASE/MUTASE FAMILY MEMBER"/>
    <property type="match status" value="1"/>
</dbReference>
<evidence type="ECO:0000259" key="7">
    <source>
        <dbReference type="Pfam" id="PF13249"/>
    </source>
</evidence>
<evidence type="ECO:0000256" key="5">
    <source>
        <dbReference type="SAM" id="MobiDB-lite"/>
    </source>
</evidence>
<feature type="domain" description="Squalene cyclase C-terminal" evidence="6">
    <location>
        <begin position="314"/>
        <end position="630"/>
    </location>
</feature>
<reference evidence="8 9" key="1">
    <citation type="submission" date="2024-04" db="EMBL/GenBank/DDBJ databases">
        <title>draft genome sequnece of Paenibacillus filicis.</title>
        <authorList>
            <person name="Kim D.-U."/>
        </authorList>
    </citation>
    <scope>NUCLEOTIDE SEQUENCE [LARGE SCALE GENOMIC DNA]</scope>
    <source>
        <strain evidence="8 9">KACC14197</strain>
    </source>
</reference>
<evidence type="ECO:0000256" key="3">
    <source>
        <dbReference type="ARBA" id="ARBA00022737"/>
    </source>
</evidence>
<feature type="domain" description="Squalene cyclase N-terminal" evidence="7">
    <location>
        <begin position="15"/>
        <end position="302"/>
    </location>
</feature>
<keyword evidence="3" id="KW-0677">Repeat</keyword>
<evidence type="ECO:0000256" key="4">
    <source>
        <dbReference type="ARBA" id="ARBA00023235"/>
    </source>
</evidence>
<comment type="pathway">
    <text evidence="1">Secondary metabolite biosynthesis; hopanoid biosynthesis.</text>
</comment>
<accession>A0ABU9DKU8</accession>
<protein>
    <submittedName>
        <fullName evidence="8">Squalene--hopene cyclase</fullName>
        <ecNumber evidence="8">5.4.99.17</ecNumber>
    </submittedName>
</protein>
<dbReference type="Pfam" id="PF13243">
    <property type="entry name" value="SQHop_cyclase_C"/>
    <property type="match status" value="1"/>
</dbReference>
<dbReference type="EC" id="5.4.99.17" evidence="8"/>
<keyword evidence="4 8" id="KW-0413">Isomerase</keyword>
<evidence type="ECO:0000256" key="1">
    <source>
        <dbReference type="ARBA" id="ARBA00004999"/>
    </source>
</evidence>
<dbReference type="NCBIfam" id="TIGR01787">
    <property type="entry name" value="squalene_cyclas"/>
    <property type="match status" value="1"/>
</dbReference>
<dbReference type="RefSeq" id="WP_341416600.1">
    <property type="nucleotide sequence ID" value="NZ_JBBPCC010000010.1"/>
</dbReference>
<evidence type="ECO:0000313" key="9">
    <source>
        <dbReference type="Proteomes" id="UP001469365"/>
    </source>
</evidence>
<dbReference type="InterPro" id="IPR008930">
    <property type="entry name" value="Terpenoid_cyclase/PrenylTrfase"/>
</dbReference>
<dbReference type="GO" id="GO:0051007">
    <property type="term" value="F:squalene-hopene cyclase activity"/>
    <property type="evidence" value="ECO:0007669"/>
    <property type="project" value="UniProtKB-EC"/>
</dbReference>
<dbReference type="NCBIfam" id="TIGR01507">
    <property type="entry name" value="hopene_cyclase"/>
    <property type="match status" value="1"/>
</dbReference>
<evidence type="ECO:0000256" key="2">
    <source>
        <dbReference type="ARBA" id="ARBA00009755"/>
    </source>
</evidence>
<dbReference type="PANTHER" id="PTHR11764:SF20">
    <property type="entry name" value="LANOSTEROL SYNTHASE"/>
    <property type="match status" value="1"/>
</dbReference>
<evidence type="ECO:0000259" key="6">
    <source>
        <dbReference type="Pfam" id="PF13243"/>
    </source>
</evidence>
<proteinExistence type="inferred from homology"/>